<dbReference type="PROSITE" id="PS00093">
    <property type="entry name" value="N4_MTASE"/>
    <property type="match status" value="1"/>
</dbReference>
<dbReference type="GO" id="GO:0032259">
    <property type="term" value="P:methylation"/>
    <property type="evidence" value="ECO:0007669"/>
    <property type="project" value="UniProtKB-KW"/>
</dbReference>
<keyword evidence="2" id="KW-0808">Transferase</keyword>
<dbReference type="SUPFAM" id="SSF52799">
    <property type="entry name" value="(Phosphotyrosine protein) phosphatases II"/>
    <property type="match status" value="1"/>
</dbReference>
<dbReference type="PROSITE" id="PS00383">
    <property type="entry name" value="TYR_PHOSPHATASE_1"/>
    <property type="match status" value="1"/>
</dbReference>
<dbReference type="GO" id="GO:0003677">
    <property type="term" value="F:DNA binding"/>
    <property type="evidence" value="ECO:0007669"/>
    <property type="project" value="InterPro"/>
</dbReference>
<accession>A0A1J7JHY9</accession>
<dbReference type="PANTHER" id="PTHR31126">
    <property type="entry name" value="TYROSINE-PROTEIN PHOSPHATASE"/>
    <property type="match status" value="1"/>
</dbReference>
<evidence type="ECO:0000256" key="2">
    <source>
        <dbReference type="ARBA" id="ARBA00022679"/>
    </source>
</evidence>
<dbReference type="EMBL" id="KV875098">
    <property type="protein sequence ID" value="OIW28900.1"/>
    <property type="molecule type" value="Genomic_DNA"/>
</dbReference>
<evidence type="ECO:0000313" key="7">
    <source>
        <dbReference type="Proteomes" id="UP000182658"/>
    </source>
</evidence>
<dbReference type="OrthoDB" id="449382at2759"/>
<dbReference type="GO" id="GO:0015667">
    <property type="term" value="F:site-specific DNA-methyltransferase (cytosine-N4-specific) activity"/>
    <property type="evidence" value="ECO:0007669"/>
    <property type="project" value="InterPro"/>
</dbReference>
<dbReference type="GO" id="GO:0009307">
    <property type="term" value="P:DNA restriction-modification system"/>
    <property type="evidence" value="ECO:0007669"/>
    <property type="project" value="UniProtKB-KW"/>
</dbReference>
<evidence type="ECO:0000256" key="4">
    <source>
        <dbReference type="ARBA" id="ARBA00022747"/>
    </source>
</evidence>
<dbReference type="GO" id="GO:0004721">
    <property type="term" value="F:phosphoprotein phosphatase activity"/>
    <property type="evidence" value="ECO:0007669"/>
    <property type="project" value="InterPro"/>
</dbReference>
<feature type="domain" description="Tyrosine specific protein phosphatases" evidence="5">
    <location>
        <begin position="149"/>
        <end position="214"/>
    </location>
</feature>
<sequence length="282" mass="31000">MSATDLRALAETDVVQPLPSDTVQVVLTSPPFVYVPGTFNTRDIGLVPTPTGEPSKLRPGFVYRSGGLGRLTAEGESLLADKLGIKKIFDLRSVEEHSKSPDPEIAGIDNVWLATSERDAKVDVNNFVDGLGEKGYVKMYFDVLDLYKSNFRAVLEHIRDHPTEPFLFHCTAGRDRTGVLSGLLMTLAGADPDTVSLDFLLSRIGTEPAREQLLAFAKKESRIMSTDQPGFHNLANLREVCWNAFLSALDREYGGFSGYATKELGFSDEDLKVIVENLRTSA</sequence>
<proteinExistence type="predicted"/>
<keyword evidence="3" id="KW-0949">S-adenosyl-L-methionine</keyword>
<dbReference type="Pfam" id="PF13350">
    <property type="entry name" value="Y_phosphatase3"/>
    <property type="match status" value="1"/>
</dbReference>
<evidence type="ECO:0000256" key="1">
    <source>
        <dbReference type="ARBA" id="ARBA00022603"/>
    </source>
</evidence>
<organism evidence="6 7">
    <name type="scientific">Coniochaeta ligniaria NRRL 30616</name>
    <dbReference type="NCBI Taxonomy" id="1408157"/>
    <lineage>
        <taxon>Eukaryota</taxon>
        <taxon>Fungi</taxon>
        <taxon>Dikarya</taxon>
        <taxon>Ascomycota</taxon>
        <taxon>Pezizomycotina</taxon>
        <taxon>Sordariomycetes</taxon>
        <taxon>Sordariomycetidae</taxon>
        <taxon>Coniochaetales</taxon>
        <taxon>Coniochaetaceae</taxon>
        <taxon>Coniochaeta</taxon>
    </lineage>
</organism>
<keyword evidence="7" id="KW-1185">Reference proteome</keyword>
<keyword evidence="1" id="KW-0489">Methyltransferase</keyword>
<dbReference type="PANTHER" id="PTHR31126:SF73">
    <property type="entry name" value="TYROSINE SPECIFIC PROTEIN PHOSPHATASES DOMAIN-CONTAINING PROTEIN"/>
    <property type="match status" value="1"/>
</dbReference>
<dbReference type="PROSITE" id="PS50056">
    <property type="entry name" value="TYR_PHOSPHATASE_2"/>
    <property type="match status" value="1"/>
</dbReference>
<protein>
    <recommendedName>
        <fullName evidence="5">Tyrosine specific protein phosphatases domain-containing protein</fullName>
    </recommendedName>
</protein>
<evidence type="ECO:0000313" key="6">
    <source>
        <dbReference type="EMBL" id="OIW28900.1"/>
    </source>
</evidence>
<name>A0A1J7JHY9_9PEZI</name>
<reference evidence="6 7" key="1">
    <citation type="submission" date="2016-10" db="EMBL/GenBank/DDBJ databases">
        <title>Draft genome sequence of Coniochaeta ligniaria NRRL30616, a lignocellulolytic fungus for bioabatement of inhibitors in plant biomass hydrolysates.</title>
        <authorList>
            <consortium name="DOE Joint Genome Institute"/>
            <person name="Jimenez D.J."/>
            <person name="Hector R.E."/>
            <person name="Riley R."/>
            <person name="Sun H."/>
            <person name="Grigoriev I.V."/>
            <person name="Van Elsas J.D."/>
            <person name="Nichols N.N."/>
        </authorList>
    </citation>
    <scope>NUCLEOTIDE SEQUENCE [LARGE SCALE GENOMIC DNA]</scope>
    <source>
        <strain evidence="6 7">NRRL 30616</strain>
    </source>
</reference>
<dbReference type="InterPro" id="IPR000387">
    <property type="entry name" value="Tyr_Pase_dom"/>
</dbReference>
<evidence type="ECO:0000259" key="5">
    <source>
        <dbReference type="PROSITE" id="PS50056"/>
    </source>
</evidence>
<dbReference type="Proteomes" id="UP000182658">
    <property type="component" value="Unassembled WGS sequence"/>
</dbReference>
<dbReference type="InterPro" id="IPR016130">
    <property type="entry name" value="Tyr_Pase_AS"/>
</dbReference>
<evidence type="ECO:0000256" key="3">
    <source>
        <dbReference type="ARBA" id="ARBA00022691"/>
    </source>
</evidence>
<dbReference type="InParanoid" id="A0A1J7JHY9"/>
<keyword evidence="4" id="KW-0680">Restriction system</keyword>
<dbReference type="InterPro" id="IPR029021">
    <property type="entry name" value="Prot-tyrosine_phosphatase-like"/>
</dbReference>
<dbReference type="InterPro" id="IPR026893">
    <property type="entry name" value="Tyr/Ser_Pase_IphP-type"/>
</dbReference>
<gene>
    <name evidence="6" type="ORF">CONLIGDRAFT_397592</name>
</gene>
<dbReference type="Gene3D" id="3.90.190.10">
    <property type="entry name" value="Protein tyrosine phosphatase superfamily"/>
    <property type="match status" value="1"/>
</dbReference>
<dbReference type="STRING" id="1408157.A0A1J7JHY9"/>
<dbReference type="InterPro" id="IPR017985">
    <property type="entry name" value="MeTrfase_CN4_CS"/>
</dbReference>
<dbReference type="AlphaFoldDB" id="A0A1J7JHY9"/>